<dbReference type="Proteomes" id="UP000308267">
    <property type="component" value="Unassembled WGS sequence"/>
</dbReference>
<name>A0A4S2LHG0_OPIFE</name>
<reference evidence="1 2" key="1">
    <citation type="journal article" date="2019" name="BMC Genomics">
        <title>New insights from Opisthorchis felineus genome: update on genomics of the epidemiologically important liver flukes.</title>
        <authorList>
            <person name="Ershov N.I."/>
            <person name="Mordvinov V.A."/>
            <person name="Prokhortchouk E.B."/>
            <person name="Pakharukova M.Y."/>
            <person name="Gunbin K.V."/>
            <person name="Ustyantsev K."/>
            <person name="Genaev M.A."/>
            <person name="Blinov A.G."/>
            <person name="Mazur A."/>
            <person name="Boulygina E."/>
            <person name="Tsygankova S."/>
            <person name="Khrameeva E."/>
            <person name="Chekanov N."/>
            <person name="Fan G."/>
            <person name="Xiao A."/>
            <person name="Zhang H."/>
            <person name="Xu X."/>
            <person name="Yang H."/>
            <person name="Solovyev V."/>
            <person name="Lee S.M."/>
            <person name="Liu X."/>
            <person name="Afonnikov D.A."/>
            <person name="Skryabin K.G."/>
        </authorList>
    </citation>
    <scope>NUCLEOTIDE SEQUENCE [LARGE SCALE GENOMIC DNA]</scope>
    <source>
        <strain evidence="1">AK-0245</strain>
        <tissue evidence="1">Whole organism</tissue>
    </source>
</reference>
<proteinExistence type="predicted"/>
<organism evidence="1 2">
    <name type="scientific">Opisthorchis felineus</name>
    <dbReference type="NCBI Taxonomy" id="147828"/>
    <lineage>
        <taxon>Eukaryota</taxon>
        <taxon>Metazoa</taxon>
        <taxon>Spiralia</taxon>
        <taxon>Lophotrochozoa</taxon>
        <taxon>Platyhelminthes</taxon>
        <taxon>Trematoda</taxon>
        <taxon>Digenea</taxon>
        <taxon>Opisthorchiida</taxon>
        <taxon>Opisthorchiata</taxon>
        <taxon>Opisthorchiidae</taxon>
        <taxon>Opisthorchis</taxon>
    </lineage>
</organism>
<keyword evidence="2" id="KW-1185">Reference proteome</keyword>
<comment type="caution">
    <text evidence="1">The sequence shown here is derived from an EMBL/GenBank/DDBJ whole genome shotgun (WGS) entry which is preliminary data.</text>
</comment>
<dbReference type="EMBL" id="SJOL01007337">
    <property type="protein sequence ID" value="TGZ62993.1"/>
    <property type="molecule type" value="Genomic_DNA"/>
</dbReference>
<evidence type="ECO:0000313" key="1">
    <source>
        <dbReference type="EMBL" id="TGZ62993.1"/>
    </source>
</evidence>
<sequence length="121" mass="13371">MNSKSATDQLCVPRPFPPQHLPELSKSCYLPKSSSRYTSTSCFPSSTVIHAPADGATDHHSSYYICARPPQTLKVRVQTVSAIMLPKFLNCCFAKAKTFSFSETPIILVKFTESPGPHSRH</sequence>
<protein>
    <submittedName>
        <fullName evidence="1">Uncharacterized protein</fullName>
    </submittedName>
</protein>
<dbReference type="AlphaFoldDB" id="A0A4S2LHG0"/>
<accession>A0A4S2LHG0</accession>
<evidence type="ECO:0000313" key="2">
    <source>
        <dbReference type="Proteomes" id="UP000308267"/>
    </source>
</evidence>
<gene>
    <name evidence="1" type="ORF">CRM22_007147</name>
</gene>